<accession>A0A382CZB5</accession>
<proteinExistence type="predicted"/>
<sequence>MKRTSLTLSILLILFAGGVWAEIDKAEAIATTMIVKNVAMFDFLALQQGRGLHEHLRGVSFAEANNLIRSGKLVKAYGELQDLMTDTVGGAGNLLIEESKEFKEIILIELSEAEIDEIYGLLPKGDLRSMNDLGKLEPIFELNPRFSNLFWEFQMADGMMSERTMSFLSSDQYRNYLKDGFDKILTKHGYPLVISIDAEADIKGMWTHINQKEEIVEITRQGEGYVATKKVSTDNYVPQGETTFFFDLDFNNCKIQFAQENFTNPFLVDCKVFKISEDRIILSGPVNMGGFQLERKF</sequence>
<evidence type="ECO:0000313" key="1">
    <source>
        <dbReference type="EMBL" id="SVB31566.1"/>
    </source>
</evidence>
<reference evidence="1" key="1">
    <citation type="submission" date="2018-05" db="EMBL/GenBank/DDBJ databases">
        <authorList>
            <person name="Lanie J.A."/>
            <person name="Ng W.-L."/>
            <person name="Kazmierczak K.M."/>
            <person name="Andrzejewski T.M."/>
            <person name="Davidsen T.M."/>
            <person name="Wayne K.J."/>
            <person name="Tettelin H."/>
            <person name="Glass J.I."/>
            <person name="Rusch D."/>
            <person name="Podicherti R."/>
            <person name="Tsui H.-C.T."/>
            <person name="Winkler M.E."/>
        </authorList>
    </citation>
    <scope>NUCLEOTIDE SEQUENCE</scope>
</reference>
<dbReference type="EMBL" id="UINC01036901">
    <property type="protein sequence ID" value="SVB31566.1"/>
    <property type="molecule type" value="Genomic_DNA"/>
</dbReference>
<gene>
    <name evidence="1" type="ORF">METZ01_LOCUS184420</name>
</gene>
<name>A0A382CZB5_9ZZZZ</name>
<protein>
    <submittedName>
        <fullName evidence="1">Uncharacterized protein</fullName>
    </submittedName>
</protein>
<dbReference type="AlphaFoldDB" id="A0A382CZB5"/>
<organism evidence="1">
    <name type="scientific">marine metagenome</name>
    <dbReference type="NCBI Taxonomy" id="408172"/>
    <lineage>
        <taxon>unclassified sequences</taxon>
        <taxon>metagenomes</taxon>
        <taxon>ecological metagenomes</taxon>
    </lineage>
</organism>